<dbReference type="InterPro" id="IPR003593">
    <property type="entry name" value="AAA+_ATPase"/>
</dbReference>
<dbReference type="SMART" id="SM00382">
    <property type="entry name" value="AAA"/>
    <property type="match status" value="1"/>
</dbReference>
<dbReference type="Pfam" id="PF07728">
    <property type="entry name" value="AAA_5"/>
    <property type="match status" value="1"/>
</dbReference>
<evidence type="ECO:0000313" key="2">
    <source>
        <dbReference type="EMBL" id="MFC3458177.1"/>
    </source>
</evidence>
<name>A0ABV7PJW9_9BURK</name>
<evidence type="ECO:0000259" key="1">
    <source>
        <dbReference type="SMART" id="SM00382"/>
    </source>
</evidence>
<feature type="domain" description="AAA+ ATPase" evidence="1">
    <location>
        <begin position="280"/>
        <end position="467"/>
    </location>
</feature>
<dbReference type="SUPFAM" id="SSF52540">
    <property type="entry name" value="P-loop containing nucleoside triphosphate hydrolases"/>
    <property type="match status" value="1"/>
</dbReference>
<sequence length="609" mass="68051">MARFSGAHNSKQVYQAAETFRDRCLAADGSLLSQGAAVWTLANLQDLKRRFNDNPEEGKRSFIEKFRDQLQDASPDVKRLGAEALCVYLLFPSKIGPARKRAAVNEVLEWVGEQIADDSEIVRAFQGGLGGAGLGYNTRRPYELGYLIELALKLKMLGAERRADLLADPWTFREFAVDVEDGKSKQLRHILLHLLFPEEFERIGSARQKAQVLAVFKPLARSPADNEDQQLLSIRQQLGTLLGRPPETLDFYEKPLVSAWYDGSDEDEDDAGPSVELVQHKRQVVLYGPPGTGKTFQAKQLARKLIHACALAQLGPTGYFESQAAIEQRCVDNVHRLQLHPAYSYEDFVRGLHIVPGGATEYKPGRLLTLIAEIEEQRKGAGPHLPHVLILDEMNRTDLSRMLGECFSLLENRNETVDLPGHGVDGKPMTLRIPDDLYIVGTMNLIDQSVEQLDFALRRRFFWFLCPFSTAALLVAAEARWNEVQQRSVQAGGRGVSWNDVSQDFADLAAAAADLNARIRDSAVLGAQYEIGHTYFLDIVEFLHASLPSKGAPKLWNSKNEPTDPIHRLWRLSISPLLEQYLGGLDSQARELELAALRAAFLRPRAPVK</sequence>
<organism evidence="2 3">
    <name type="scientific">Massilia haematophila</name>
    <dbReference type="NCBI Taxonomy" id="457923"/>
    <lineage>
        <taxon>Bacteria</taxon>
        <taxon>Pseudomonadati</taxon>
        <taxon>Pseudomonadota</taxon>
        <taxon>Betaproteobacteria</taxon>
        <taxon>Burkholderiales</taxon>
        <taxon>Oxalobacteraceae</taxon>
        <taxon>Telluria group</taxon>
        <taxon>Massilia</taxon>
    </lineage>
</organism>
<dbReference type="PANTHER" id="PTHR37291:SF1">
    <property type="entry name" value="TYPE IV METHYL-DIRECTED RESTRICTION ENZYME ECOKMCRB SUBUNIT"/>
    <property type="match status" value="1"/>
</dbReference>
<protein>
    <submittedName>
        <fullName evidence="2">McrB family protein</fullName>
    </submittedName>
</protein>
<dbReference type="RefSeq" id="WP_379734630.1">
    <property type="nucleotide sequence ID" value="NZ_JBHRVV010000001.1"/>
</dbReference>
<dbReference type="InterPro" id="IPR011704">
    <property type="entry name" value="ATPase_dyneun-rel_AAA"/>
</dbReference>
<proteinExistence type="predicted"/>
<comment type="caution">
    <text evidence="2">The sequence shown here is derived from an EMBL/GenBank/DDBJ whole genome shotgun (WGS) entry which is preliminary data.</text>
</comment>
<reference evidence="3" key="1">
    <citation type="journal article" date="2019" name="Int. J. Syst. Evol. Microbiol.">
        <title>The Global Catalogue of Microorganisms (GCM) 10K type strain sequencing project: providing services to taxonomists for standard genome sequencing and annotation.</title>
        <authorList>
            <consortium name="The Broad Institute Genomics Platform"/>
            <consortium name="The Broad Institute Genome Sequencing Center for Infectious Disease"/>
            <person name="Wu L."/>
            <person name="Ma J."/>
        </authorList>
    </citation>
    <scope>NUCLEOTIDE SEQUENCE [LARGE SCALE GENOMIC DNA]</scope>
    <source>
        <strain evidence="3">CCM 7480</strain>
    </source>
</reference>
<dbReference type="InterPro" id="IPR027417">
    <property type="entry name" value="P-loop_NTPase"/>
</dbReference>
<dbReference type="Gene3D" id="3.40.50.300">
    <property type="entry name" value="P-loop containing nucleotide triphosphate hydrolases"/>
    <property type="match status" value="1"/>
</dbReference>
<gene>
    <name evidence="2" type="ORF">ACFOPH_07960</name>
</gene>
<keyword evidence="3" id="KW-1185">Reference proteome</keyword>
<accession>A0ABV7PJW9</accession>
<dbReference type="InterPro" id="IPR052934">
    <property type="entry name" value="Methyl-DNA_Rec/Restrict_Enz"/>
</dbReference>
<dbReference type="EMBL" id="JBHRVV010000001">
    <property type="protein sequence ID" value="MFC3458177.1"/>
    <property type="molecule type" value="Genomic_DNA"/>
</dbReference>
<dbReference type="Proteomes" id="UP001595665">
    <property type="component" value="Unassembled WGS sequence"/>
</dbReference>
<dbReference type="PANTHER" id="PTHR37291">
    <property type="entry name" value="5-METHYLCYTOSINE-SPECIFIC RESTRICTION ENZYME B"/>
    <property type="match status" value="1"/>
</dbReference>
<evidence type="ECO:0000313" key="3">
    <source>
        <dbReference type="Proteomes" id="UP001595665"/>
    </source>
</evidence>